<sequence>MENFSDNIKKVLLAGIGAVAVTGEKSKELLDEMVKKGELTVEQGKALNEELKHNIKKTMKEKVNVSVKASSPEELDTLLDEMTPEQLRLLKERILAKEEGGSQEGKEDNKEEHAEE</sequence>
<evidence type="ECO:0000256" key="1">
    <source>
        <dbReference type="SAM" id="MobiDB-lite"/>
    </source>
</evidence>
<evidence type="ECO:0000313" key="3">
    <source>
        <dbReference type="Proteomes" id="UP000813420"/>
    </source>
</evidence>
<feature type="region of interest" description="Disordered" evidence="1">
    <location>
        <begin position="93"/>
        <end position="116"/>
    </location>
</feature>
<dbReference type="RefSeq" id="WP_070088161.1">
    <property type="nucleotide sequence ID" value="NZ_CABMJS010000010.1"/>
</dbReference>
<gene>
    <name evidence="2" type="ORF">K8V39_09315</name>
</gene>
<name>A0A9D3AJQ2_9FIRM</name>
<dbReference type="Proteomes" id="UP000813420">
    <property type="component" value="Unassembled WGS sequence"/>
</dbReference>
<dbReference type="InterPro" id="IPR008769">
    <property type="entry name" value="PhaF_PhaI"/>
</dbReference>
<dbReference type="AlphaFoldDB" id="A0A9D3AJQ2"/>
<accession>A0A9D3AJQ2</accession>
<reference evidence="2" key="2">
    <citation type="submission" date="2021-09" db="EMBL/GenBank/DDBJ databases">
        <authorList>
            <person name="Gilroy R."/>
        </authorList>
    </citation>
    <scope>NUCLEOTIDE SEQUENCE</scope>
    <source>
        <strain evidence="2">USAMLcec4-12693</strain>
    </source>
</reference>
<protein>
    <submittedName>
        <fullName evidence="2">Phasin family protein</fullName>
    </submittedName>
</protein>
<organism evidence="2 3">
    <name type="scientific">Merdimonas faecis</name>
    <dbReference type="NCBI Taxonomy" id="1653435"/>
    <lineage>
        <taxon>Bacteria</taxon>
        <taxon>Bacillati</taxon>
        <taxon>Bacillota</taxon>
        <taxon>Clostridia</taxon>
        <taxon>Lachnospirales</taxon>
        <taxon>Lachnospiraceae</taxon>
        <taxon>Merdimonas</taxon>
    </lineage>
</organism>
<proteinExistence type="predicted"/>
<comment type="caution">
    <text evidence="2">The sequence shown here is derived from an EMBL/GenBank/DDBJ whole genome shotgun (WGS) entry which is preliminary data.</text>
</comment>
<dbReference type="Pfam" id="PF05597">
    <property type="entry name" value="Phasin"/>
    <property type="match status" value="1"/>
</dbReference>
<dbReference type="EMBL" id="DYXE01000080">
    <property type="protein sequence ID" value="HJH50449.1"/>
    <property type="molecule type" value="Genomic_DNA"/>
</dbReference>
<reference evidence="2" key="1">
    <citation type="journal article" date="2021" name="PeerJ">
        <title>Extensive microbial diversity within the chicken gut microbiome revealed by metagenomics and culture.</title>
        <authorList>
            <person name="Gilroy R."/>
            <person name="Ravi A."/>
            <person name="Getino M."/>
            <person name="Pursley I."/>
            <person name="Horton D.L."/>
            <person name="Alikhan N.F."/>
            <person name="Baker D."/>
            <person name="Gharbi K."/>
            <person name="Hall N."/>
            <person name="Watson M."/>
            <person name="Adriaenssens E.M."/>
            <person name="Foster-Nyarko E."/>
            <person name="Jarju S."/>
            <person name="Secka A."/>
            <person name="Antonio M."/>
            <person name="Oren A."/>
            <person name="Chaudhuri R.R."/>
            <person name="La Ragione R."/>
            <person name="Hildebrand F."/>
            <person name="Pallen M.J."/>
        </authorList>
    </citation>
    <scope>NUCLEOTIDE SEQUENCE</scope>
    <source>
        <strain evidence="2">USAMLcec4-12693</strain>
    </source>
</reference>
<evidence type="ECO:0000313" key="2">
    <source>
        <dbReference type="EMBL" id="HJH50449.1"/>
    </source>
</evidence>
<dbReference type="PANTHER" id="PTHR38664:SF1">
    <property type="entry name" value="SLR0058 PROTEIN"/>
    <property type="match status" value="1"/>
</dbReference>
<dbReference type="PANTHER" id="PTHR38664">
    <property type="entry name" value="SLR0058 PROTEIN"/>
    <property type="match status" value="1"/>
</dbReference>
<dbReference type="OrthoDB" id="2134917at2"/>